<dbReference type="PROSITE" id="PS00061">
    <property type="entry name" value="ADH_SHORT"/>
    <property type="match status" value="1"/>
</dbReference>
<evidence type="ECO:0000256" key="1">
    <source>
        <dbReference type="ARBA" id="ARBA00006484"/>
    </source>
</evidence>
<evidence type="ECO:0000313" key="3">
    <source>
        <dbReference type="EMBL" id="OWJ64168.1"/>
    </source>
</evidence>
<evidence type="ECO:0000256" key="2">
    <source>
        <dbReference type="ARBA" id="ARBA00023002"/>
    </source>
</evidence>
<dbReference type="SUPFAM" id="SSF51735">
    <property type="entry name" value="NAD(P)-binding Rossmann-fold domains"/>
    <property type="match status" value="1"/>
</dbReference>
<name>A0A211ZFW7_9PROT</name>
<dbReference type="GO" id="GO:0048038">
    <property type="term" value="F:quinone binding"/>
    <property type="evidence" value="ECO:0007669"/>
    <property type="project" value="TreeGrafter"/>
</dbReference>
<dbReference type="Pfam" id="PF13561">
    <property type="entry name" value="adh_short_C2"/>
    <property type="match status" value="1"/>
</dbReference>
<comment type="similarity">
    <text evidence="1">Belongs to the short-chain dehydrogenases/reductases (SDR) family.</text>
</comment>
<comment type="caution">
    <text evidence="3">The sequence shown here is derived from an EMBL/GenBank/DDBJ whole genome shotgun (WGS) entry which is preliminary data.</text>
</comment>
<dbReference type="OrthoDB" id="154414at2"/>
<reference evidence="4" key="1">
    <citation type="submission" date="2017-05" db="EMBL/GenBank/DDBJ databases">
        <authorList>
            <person name="Macchi M."/>
            <person name="Festa S."/>
            <person name="Coppotelli B.M."/>
            <person name="Morelli I.S."/>
        </authorList>
    </citation>
    <scope>NUCLEOTIDE SEQUENCE [LARGE SCALE GENOMIC DNA]</scope>
    <source>
        <strain evidence="4">I</strain>
    </source>
</reference>
<dbReference type="PRINTS" id="PR00081">
    <property type="entry name" value="GDHRDH"/>
</dbReference>
<dbReference type="Gene3D" id="3.40.50.720">
    <property type="entry name" value="NAD(P)-binding Rossmann-like Domain"/>
    <property type="match status" value="1"/>
</dbReference>
<proteinExistence type="inferred from homology"/>
<keyword evidence="4" id="KW-1185">Reference proteome</keyword>
<dbReference type="CDD" id="cd05233">
    <property type="entry name" value="SDR_c"/>
    <property type="match status" value="1"/>
</dbReference>
<dbReference type="PRINTS" id="PR00080">
    <property type="entry name" value="SDRFAMILY"/>
</dbReference>
<keyword evidence="2" id="KW-0560">Oxidoreductase</keyword>
<dbReference type="NCBIfam" id="NF009383">
    <property type="entry name" value="PRK12742.1"/>
    <property type="match status" value="1"/>
</dbReference>
<dbReference type="InterPro" id="IPR036291">
    <property type="entry name" value="NAD(P)-bd_dom_sf"/>
</dbReference>
<dbReference type="PANTHER" id="PTHR42760">
    <property type="entry name" value="SHORT-CHAIN DEHYDROGENASES/REDUCTASES FAMILY MEMBER"/>
    <property type="match status" value="1"/>
</dbReference>
<dbReference type="EMBL" id="NHON01000066">
    <property type="protein sequence ID" value="OWJ64168.1"/>
    <property type="molecule type" value="Genomic_DNA"/>
</dbReference>
<dbReference type="PANTHER" id="PTHR42760:SF133">
    <property type="entry name" value="3-OXOACYL-[ACYL-CARRIER-PROTEIN] REDUCTASE"/>
    <property type="match status" value="1"/>
</dbReference>
<sequence length="236" mass="24141">MEFSDRKVFVVGGSRGIGAAIVRRFSAAGATVAFTYAASADAAGALAAETGAQALRADAGERDALIAAIRDAGPIDIFVYNAGLLVFGDPLALAADDVDQMIDVNLRGAYFGSVEASRMMPDGGRILVIGSDTADSMPFTGLAAYVMTKAAMQGMARGLARDMGPRDITVNVIQPGPTDTDMNPAEGPRAAGMLAEMAIKRYGTADEVAALALYLAGTQARGITGAMHTIDGGFAA</sequence>
<dbReference type="GO" id="GO:0016616">
    <property type="term" value="F:oxidoreductase activity, acting on the CH-OH group of donors, NAD or NADP as acceptor"/>
    <property type="evidence" value="ECO:0007669"/>
    <property type="project" value="TreeGrafter"/>
</dbReference>
<gene>
    <name evidence="3" type="ORF">BWR60_26070</name>
</gene>
<dbReference type="Proteomes" id="UP000196655">
    <property type="component" value="Unassembled WGS sequence"/>
</dbReference>
<dbReference type="InterPro" id="IPR020904">
    <property type="entry name" value="Sc_DH/Rdtase_CS"/>
</dbReference>
<dbReference type="AlphaFoldDB" id="A0A211ZFW7"/>
<protein>
    <submittedName>
        <fullName evidence="3">Oxidoreductase</fullName>
    </submittedName>
</protein>
<dbReference type="GO" id="GO:0006633">
    <property type="term" value="P:fatty acid biosynthetic process"/>
    <property type="evidence" value="ECO:0007669"/>
    <property type="project" value="TreeGrafter"/>
</dbReference>
<accession>A0A211ZFW7</accession>
<organism evidence="3 4">
    <name type="scientific">Inquilinus limosus</name>
    <dbReference type="NCBI Taxonomy" id="171674"/>
    <lineage>
        <taxon>Bacteria</taxon>
        <taxon>Pseudomonadati</taxon>
        <taxon>Pseudomonadota</taxon>
        <taxon>Alphaproteobacteria</taxon>
        <taxon>Rhodospirillales</taxon>
        <taxon>Rhodospirillaceae</taxon>
        <taxon>Inquilinus</taxon>
    </lineage>
</organism>
<evidence type="ECO:0000313" key="4">
    <source>
        <dbReference type="Proteomes" id="UP000196655"/>
    </source>
</evidence>
<dbReference type="InterPro" id="IPR002347">
    <property type="entry name" value="SDR_fam"/>
</dbReference>
<dbReference type="RefSeq" id="WP_088154474.1">
    <property type="nucleotide sequence ID" value="NZ_NHON01000066.1"/>
</dbReference>